<dbReference type="AlphaFoldDB" id="A0A412Y461"/>
<feature type="domain" description="Capsule synthesis protein CapA" evidence="2">
    <location>
        <begin position="6"/>
        <end position="234"/>
    </location>
</feature>
<evidence type="ECO:0000259" key="2">
    <source>
        <dbReference type="SMART" id="SM00854"/>
    </source>
</evidence>
<protein>
    <submittedName>
        <fullName evidence="3">CapA family protein</fullName>
    </submittedName>
</protein>
<reference evidence="3 4" key="1">
    <citation type="submission" date="2018-08" db="EMBL/GenBank/DDBJ databases">
        <title>A genome reference for cultivated species of the human gut microbiota.</title>
        <authorList>
            <person name="Zou Y."/>
            <person name="Xue W."/>
            <person name="Luo G."/>
        </authorList>
    </citation>
    <scope>NUCLEOTIDE SEQUENCE [LARGE SCALE GENOMIC DNA]</scope>
    <source>
        <strain evidence="3 4">AF14-26</strain>
    </source>
</reference>
<dbReference type="Pfam" id="PF09587">
    <property type="entry name" value="PGA_cap"/>
    <property type="match status" value="1"/>
</dbReference>
<dbReference type="InterPro" id="IPR052169">
    <property type="entry name" value="CW_Biosynth-Accessory"/>
</dbReference>
<dbReference type="InterPro" id="IPR029052">
    <property type="entry name" value="Metallo-depent_PP-like"/>
</dbReference>
<accession>A0A412Y461</accession>
<dbReference type="PANTHER" id="PTHR33393">
    <property type="entry name" value="POLYGLUTAMINE SYNTHESIS ACCESSORY PROTEIN RV0574C-RELATED"/>
    <property type="match status" value="1"/>
</dbReference>
<dbReference type="EMBL" id="QRZH01000011">
    <property type="protein sequence ID" value="RGV52164.1"/>
    <property type="molecule type" value="Genomic_DNA"/>
</dbReference>
<evidence type="ECO:0000256" key="1">
    <source>
        <dbReference type="ARBA" id="ARBA00005662"/>
    </source>
</evidence>
<proteinExistence type="inferred from homology"/>
<dbReference type="InterPro" id="IPR019079">
    <property type="entry name" value="Capsule_synth_CapA"/>
</dbReference>
<dbReference type="Gene3D" id="3.60.21.10">
    <property type="match status" value="1"/>
</dbReference>
<dbReference type="CDD" id="cd07381">
    <property type="entry name" value="MPP_CapA"/>
    <property type="match status" value="1"/>
</dbReference>
<comment type="similarity">
    <text evidence="1">Belongs to the CapA family.</text>
</comment>
<gene>
    <name evidence="3" type="ORF">DWW08_13445</name>
</gene>
<name>A0A412Y461_BACFG</name>
<comment type="caution">
    <text evidence="3">The sequence shown here is derived from an EMBL/GenBank/DDBJ whole genome shotgun (WGS) entry which is preliminary data.</text>
</comment>
<sequence>MKNNLRLFFLGDFYCNEIDRIEIADEIRTIICSSDVNICNFEAPVLSQGKPSLKSGPNIRQSRDAPAFLEKIGFNVCSLANNHIMDYGEEGLKKTISLFKKSLLVGAGTIDNAYQVKTMVIKGYTIGFLALSHNEFGVLDDDNQNNIGCAWINHPCVNHVIANAKKMVDYLFILSHAGVENISIPLPEWRQRYQDLIDCGADAVIASHPHIPQGWERYKEKPIFYSLGNFYFDRPSKVPYANIGLGVLFEINDKGYIKYTVCPLKKEGWDLNLSNDPKIWAYLKECEEILKQDSKYLLEVNKQVVNLWTNIYKYYFYYSLRKISFQFGFYNLLKTIYRAVFYSNNYVLLLNNIRCESHRWAIVRAIKLLYLK</sequence>
<evidence type="ECO:0000313" key="3">
    <source>
        <dbReference type="EMBL" id="RGV52164.1"/>
    </source>
</evidence>
<organism evidence="3 4">
    <name type="scientific">Bacteroides fragilis</name>
    <dbReference type="NCBI Taxonomy" id="817"/>
    <lineage>
        <taxon>Bacteria</taxon>
        <taxon>Pseudomonadati</taxon>
        <taxon>Bacteroidota</taxon>
        <taxon>Bacteroidia</taxon>
        <taxon>Bacteroidales</taxon>
        <taxon>Bacteroidaceae</taxon>
        <taxon>Bacteroides</taxon>
    </lineage>
</organism>
<dbReference type="RefSeq" id="WP_122142837.1">
    <property type="nucleotide sequence ID" value="NZ_JAFKPL010000008.1"/>
</dbReference>
<evidence type="ECO:0000313" key="4">
    <source>
        <dbReference type="Proteomes" id="UP000286270"/>
    </source>
</evidence>
<dbReference type="Proteomes" id="UP000286270">
    <property type="component" value="Unassembled WGS sequence"/>
</dbReference>
<dbReference type="PANTHER" id="PTHR33393:SF13">
    <property type="entry name" value="PGA BIOSYNTHESIS PROTEIN CAPA"/>
    <property type="match status" value="1"/>
</dbReference>
<dbReference type="SUPFAM" id="SSF56300">
    <property type="entry name" value="Metallo-dependent phosphatases"/>
    <property type="match status" value="1"/>
</dbReference>
<dbReference type="SMART" id="SM00854">
    <property type="entry name" value="PGA_cap"/>
    <property type="match status" value="1"/>
</dbReference>